<evidence type="ECO:0000256" key="1">
    <source>
        <dbReference type="SAM" id="MobiDB-lite"/>
    </source>
</evidence>
<sequence>MEASHLQPIRPSNGLPDHFPDTVQEAGLAAPAGPRTIALGLTRGYASDWQVPDALRELYQNWKDAILQIHPQISLMDFQPKHSITGDRNEITYVVNCPASDSVAAGHSSVLGYIRFNVIHGRIEFATLGTTLHEDCLELGHSTKKGNDSRLAGGHGEGLKLAALVLSRQNHHIKISTNGCHWTFNFNGRNKTNFYCRIAPSKAKRETLPVDAGAESPRLSTNIWNDVCVTIEKGTKGQRLSFADYRAWVDCTVDLHPSSNRIRTAKGDLLLNPEYEDHVFLKGIRVSQRSLDAQPFHCGYVLIHGSVDRDRQRLVNPIQARECIHAIWQEAINEDEAQVLPRYLELFLTHPLPADVQGAEYQVTDMTARKLWGVLQRDARAGNIFYCRQSRLHAESLLIRSDLNKEPHALPDVLWDILQKHGLLRGPVEELRHRLQFSEAVEVPQTAEAQGVAQTLRGLLALHASTARTQVVFVRSQAQVVDVAYRPDSDLLYIHERWLQTPSGEASGKSFTDEGALVGLQNAEEVYQRAVTIIHSSITKGAFFPDAAVRNMMRKAHQKVREMPRLIRLQQTVDGPTVFFTTGHGLDFVELCGTQIHYLVTLHRAKCPITGGLLYNLGQDTCQCPRQVIPLSTRKAVFPGLEGGSWTPVVCKAKDFDERNVGSGGPSYLQGENGALIGTSFTACLPLSTLEKSPSAEAGFMSHWLMPTDQLTGSGNYCRNEQACESRDITLKLVEETRDKHPNQCIAKSSSQSTQISHDIADERMTDVTDSVNVAVEVSVNRIDQLTVASTKEPPRELRERRLGDPHDTDVTEGLNRPVNEAVEKTIDGPTNNCPEYIDKSAHESDKKRLEGFVDNSTEDSIGHALDIPTQGAPDVDHLEHADCHEVVNGPIIKITMHNVIDTTPESGRPNDNNESGSEVQNIDLNPSSLTAIPSRHNEADSLPPYQGTSIESNVTDFEACQTNRANGIDGCLDPQSISSQGLPRDKSSANAMENHEPCVSSSSPPEMHPETQPSDIPVQPTDLVDTSERTAWWQERSEQLCEQMAVESVARSLQADKPSQRYVDKLGKGGCAIVTLNDHSHHGEAKRMFLHIHDVLEPVSENGIGRRLLVTKYSFLAEHPMLGAESACKDRELLLHWRNVDRMGHRDDAELINASDVLVVETDGDTPAMPCTVIPPCADIPAVGYFVRFGVQDSLQSGFLFVTTLRSIRDASDRPALPRFAPLPAATVVDLTPDHLDLTIGFARSGYRIGAAMNFDESRNQAWKEQHPFATIHQGPLFSSLSHLDSQQPTFPTQESLVPRIATISGRAETSDTISKRLNALSTESSIPTKENSDVWQMCSLAARSPALSPDFIVVTVFDAGSRENPIPAVGPTVQTLLEMGFSVSLQTMPVHRAGDSGSTAALILLAVPWGTKPQWIDETLSDLHPSITENRIVARNNPVEVVASEVVDATTAEILQAGTAEKPTACAQVAQAPQAHIIEDTMAHAAVSVNEGFVDFACRIATTVTRIIGEFSKSMQPVGTCPNPIILATERDRGKRVRVEVDAAMGTGHHDETR</sequence>
<dbReference type="GeneID" id="37139935"/>
<keyword evidence="3" id="KW-1185">Reference proteome</keyword>
<name>A0A319CJK0_9EURO</name>
<dbReference type="Proteomes" id="UP000248340">
    <property type="component" value="Unassembled WGS sequence"/>
</dbReference>
<evidence type="ECO:0000313" key="3">
    <source>
        <dbReference type="Proteomes" id="UP000248340"/>
    </source>
</evidence>
<protein>
    <submittedName>
        <fullName evidence="2">Uncharacterized protein</fullName>
    </submittedName>
</protein>
<organism evidence="2 3">
    <name type="scientific">Aspergillus uvarum CBS 121591</name>
    <dbReference type="NCBI Taxonomy" id="1448315"/>
    <lineage>
        <taxon>Eukaryota</taxon>
        <taxon>Fungi</taxon>
        <taxon>Dikarya</taxon>
        <taxon>Ascomycota</taxon>
        <taxon>Pezizomycotina</taxon>
        <taxon>Eurotiomycetes</taxon>
        <taxon>Eurotiomycetidae</taxon>
        <taxon>Eurotiales</taxon>
        <taxon>Aspergillaceae</taxon>
        <taxon>Aspergillus</taxon>
        <taxon>Aspergillus subgen. Circumdati</taxon>
    </lineage>
</organism>
<evidence type="ECO:0000313" key="2">
    <source>
        <dbReference type="EMBL" id="PYH75608.1"/>
    </source>
</evidence>
<gene>
    <name evidence="2" type="ORF">BO82DRAFT_370057</name>
</gene>
<feature type="compositionally biased region" description="Basic and acidic residues" evidence="1">
    <location>
        <begin position="837"/>
        <end position="846"/>
    </location>
</feature>
<dbReference type="EMBL" id="KZ821783">
    <property type="protein sequence ID" value="PYH75608.1"/>
    <property type="molecule type" value="Genomic_DNA"/>
</dbReference>
<feature type="region of interest" description="Disordered" evidence="1">
    <location>
        <begin position="967"/>
        <end position="1022"/>
    </location>
</feature>
<dbReference type="RefSeq" id="XP_025485808.1">
    <property type="nucleotide sequence ID" value="XM_025637194.1"/>
</dbReference>
<dbReference type="VEuPathDB" id="FungiDB:BO82DRAFT_370057"/>
<feature type="region of interest" description="Disordered" evidence="1">
    <location>
        <begin position="788"/>
        <end position="846"/>
    </location>
</feature>
<accession>A0A319CJK0</accession>
<feature type="compositionally biased region" description="Basic and acidic residues" evidence="1">
    <location>
        <begin position="793"/>
        <end position="810"/>
    </location>
</feature>
<dbReference type="OrthoDB" id="5376140at2759"/>
<feature type="compositionally biased region" description="Polar residues" evidence="1">
    <location>
        <begin position="902"/>
        <end position="932"/>
    </location>
</feature>
<feature type="region of interest" description="Disordered" evidence="1">
    <location>
        <begin position="902"/>
        <end position="950"/>
    </location>
</feature>
<reference evidence="2 3" key="1">
    <citation type="submission" date="2016-12" db="EMBL/GenBank/DDBJ databases">
        <title>The genomes of Aspergillus section Nigri reveals drivers in fungal speciation.</title>
        <authorList>
            <consortium name="DOE Joint Genome Institute"/>
            <person name="Vesth T.C."/>
            <person name="Nybo J."/>
            <person name="Theobald S."/>
            <person name="Brandl J."/>
            <person name="Frisvad J.C."/>
            <person name="Nielsen K.F."/>
            <person name="Lyhne E.K."/>
            <person name="Kogle M.E."/>
            <person name="Kuo A."/>
            <person name="Riley R."/>
            <person name="Clum A."/>
            <person name="Nolan M."/>
            <person name="Lipzen A."/>
            <person name="Salamov A."/>
            <person name="Henrissat B."/>
            <person name="Wiebenga A."/>
            <person name="De Vries R.P."/>
            <person name="Grigoriev I.V."/>
            <person name="Mortensen U.H."/>
            <person name="Andersen M.R."/>
            <person name="Baker S.E."/>
        </authorList>
    </citation>
    <scope>NUCLEOTIDE SEQUENCE [LARGE SCALE GENOMIC DNA]</scope>
    <source>
        <strain evidence="2 3">CBS 121591</strain>
    </source>
</reference>
<proteinExistence type="predicted"/>